<accession>A0A1I4DHU2</accession>
<reference evidence="3" key="1">
    <citation type="submission" date="2016-10" db="EMBL/GenBank/DDBJ databases">
        <authorList>
            <person name="Varghese N."/>
            <person name="Submissions S."/>
        </authorList>
    </citation>
    <scope>NUCLEOTIDE SEQUENCE [LARGE SCALE GENOMIC DNA]</scope>
    <source>
        <strain evidence="3">Nm69</strain>
    </source>
</reference>
<proteinExistence type="predicted"/>
<dbReference type="SUPFAM" id="SSF46955">
    <property type="entry name" value="Putative DNA-binding domain"/>
    <property type="match status" value="1"/>
</dbReference>
<evidence type="ECO:0000313" key="2">
    <source>
        <dbReference type="EMBL" id="SFK93082.1"/>
    </source>
</evidence>
<evidence type="ECO:0000259" key="1">
    <source>
        <dbReference type="PROSITE" id="PS51702"/>
    </source>
</evidence>
<dbReference type="Gene3D" id="3.30.420.10">
    <property type="entry name" value="Ribonuclease H-like superfamily/Ribonuclease H"/>
    <property type="match status" value="1"/>
</dbReference>
<dbReference type="InterPro" id="IPR003314">
    <property type="entry name" value="Mu-type_HTH"/>
</dbReference>
<dbReference type="InterPro" id="IPR012337">
    <property type="entry name" value="RNaseH-like_sf"/>
</dbReference>
<dbReference type="Pfam" id="PF02316">
    <property type="entry name" value="HTH_Tnp_Mu_1"/>
    <property type="match status" value="1"/>
</dbReference>
<name>A0A1I4DHU2_9PROT</name>
<dbReference type="PROSITE" id="PS51702">
    <property type="entry name" value="HTH_MU"/>
    <property type="match status" value="1"/>
</dbReference>
<sequence>MPDTEQGVRFKAQKNLWQKRAKALGKGYEYRLFDLPRETQAAIAISKKFLHPALGTCAESTQAGSPLPADDCAATQSGGFSGTAKPCGSSFTADDGPCLSGSAVSLTTAGTGSFLESKLGMVIPTVQDNSRDARIAEASRRLRIIEPLLKLPPRFPGRRAMAAGIARDKDVSVATLYRWVDDYKRGGFHALVCKHRSDLGQARVIVSSQFERVMKGLGVKHEKVVELSEWLLQLVRSLWAAGGTSTAQIWNEASARLGLKLIEAGLDEISARAVGKIKMPRRFIEAEQKFKIVATANRNAKAIYDHHLPAVVRTRENLLPGDLVFGDISPLDIPVLRPDNSVAYARMITWMDAATTWLFTTLYLCPQGTGVRQEHVARSFTSMCEESPFGMALRLYLDNGSEYQWEEMLNAWSELAYLTGGQTHIELSSMLPPAGRIIRSIPFRPRGKLIEGAFGNLRHLFGWHPAFQGGNRMAKRCANLGESVKPIPYDELQAFVAAAMADYHATPQSGQLDGKSPQEALDMHLNNGWKPTRVDREVLLLAFSDQEKRSAKAGIINYAGREWYADFLVGLDQKVDVRYPKHDPHCLFVFDKGKFIGVALPEHKYGLLENAGAVEAGRRRKVLKDAINNLSGQVETIQTEEMLGSRGKLMGVSETVERAKQLAAPVTLSDEAKQLIAAKKKAMEQRAEAALVEAAKKTNPEKLERWNLPPDPEDAIWRAKYEDD</sequence>
<feature type="domain" description="HTH Mu-type" evidence="1">
    <location>
        <begin position="1"/>
        <end position="51"/>
    </location>
</feature>
<dbReference type="EMBL" id="FOSP01000021">
    <property type="protein sequence ID" value="SFK93082.1"/>
    <property type="molecule type" value="Genomic_DNA"/>
</dbReference>
<dbReference type="STRING" id="52441.SAMN05216302_102159"/>
<dbReference type="Proteomes" id="UP000199533">
    <property type="component" value="Unassembled WGS sequence"/>
</dbReference>
<dbReference type="InterPro" id="IPR036397">
    <property type="entry name" value="RNaseH_sf"/>
</dbReference>
<dbReference type="InterPro" id="IPR036388">
    <property type="entry name" value="WH-like_DNA-bd_sf"/>
</dbReference>
<dbReference type="Gene3D" id="1.10.10.10">
    <property type="entry name" value="Winged helix-like DNA-binding domain superfamily/Winged helix DNA-binding domain"/>
    <property type="match status" value="1"/>
</dbReference>
<gene>
    <name evidence="2" type="ORF">SAMN05216302_102159</name>
</gene>
<keyword evidence="3" id="KW-1185">Reference proteome</keyword>
<organism evidence="2 3">
    <name type="scientific">Nitrosomonas aestuarii</name>
    <dbReference type="NCBI Taxonomy" id="52441"/>
    <lineage>
        <taxon>Bacteria</taxon>
        <taxon>Pseudomonadati</taxon>
        <taxon>Pseudomonadota</taxon>
        <taxon>Betaproteobacteria</taxon>
        <taxon>Nitrosomonadales</taxon>
        <taxon>Nitrosomonadaceae</taxon>
        <taxon>Nitrosomonas</taxon>
    </lineage>
</organism>
<protein>
    <submittedName>
        <fullName evidence="2">Mu transposase, C-terminal</fullName>
    </submittedName>
</protein>
<evidence type="ECO:0000313" key="3">
    <source>
        <dbReference type="Proteomes" id="UP000199533"/>
    </source>
</evidence>
<dbReference type="AlphaFoldDB" id="A0A1I4DHU2"/>
<dbReference type="InterPro" id="IPR009061">
    <property type="entry name" value="DNA-bd_dom_put_sf"/>
</dbReference>
<dbReference type="GO" id="GO:0003677">
    <property type="term" value="F:DNA binding"/>
    <property type="evidence" value="ECO:0007669"/>
    <property type="project" value="InterPro"/>
</dbReference>
<dbReference type="SUPFAM" id="SSF53098">
    <property type="entry name" value="Ribonuclease H-like"/>
    <property type="match status" value="1"/>
</dbReference>